<organism evidence="2 3">
    <name type="scientific">Haloechinothrix alba</name>
    <dbReference type="NCBI Taxonomy" id="664784"/>
    <lineage>
        <taxon>Bacteria</taxon>
        <taxon>Bacillati</taxon>
        <taxon>Actinomycetota</taxon>
        <taxon>Actinomycetes</taxon>
        <taxon>Pseudonocardiales</taxon>
        <taxon>Pseudonocardiaceae</taxon>
        <taxon>Haloechinothrix</taxon>
    </lineage>
</organism>
<dbReference type="Proteomes" id="UP000198348">
    <property type="component" value="Unassembled WGS sequence"/>
</dbReference>
<dbReference type="AlphaFoldDB" id="A0A238WDC7"/>
<evidence type="ECO:0000256" key="1">
    <source>
        <dbReference type="SAM" id="MobiDB-lite"/>
    </source>
</evidence>
<dbReference type="RefSeq" id="WP_089300661.1">
    <property type="nucleotide sequence ID" value="NZ_FZNW01000006.1"/>
</dbReference>
<proteinExistence type="predicted"/>
<evidence type="ECO:0000313" key="3">
    <source>
        <dbReference type="Proteomes" id="UP000198348"/>
    </source>
</evidence>
<feature type="compositionally biased region" description="Low complexity" evidence="1">
    <location>
        <begin position="144"/>
        <end position="155"/>
    </location>
</feature>
<reference evidence="2 3" key="1">
    <citation type="submission" date="2017-06" db="EMBL/GenBank/DDBJ databases">
        <authorList>
            <person name="Kim H.J."/>
            <person name="Triplett B.A."/>
        </authorList>
    </citation>
    <scope>NUCLEOTIDE SEQUENCE [LARGE SCALE GENOMIC DNA]</scope>
    <source>
        <strain evidence="2 3">DSM 45207</strain>
    </source>
</reference>
<accession>A0A238WDC7</accession>
<evidence type="ECO:0000313" key="2">
    <source>
        <dbReference type="EMBL" id="SNR44596.1"/>
    </source>
</evidence>
<protein>
    <submittedName>
        <fullName evidence="2">ERF superfamily protein</fullName>
    </submittedName>
</protein>
<dbReference type="EMBL" id="FZNW01000006">
    <property type="protein sequence ID" value="SNR44596.1"/>
    <property type="molecule type" value="Genomic_DNA"/>
</dbReference>
<keyword evidence="3" id="KW-1185">Reference proteome</keyword>
<dbReference type="InterPro" id="IPR007499">
    <property type="entry name" value="ERF_bacteria_virus"/>
</dbReference>
<sequence length="226" mass="24595">MTDTLTVQQALVAVMRDVRALEKGDRNNYAGFNFRGIDATLNAIGPALRDHGVVVLPEILDQHGELVEVGKDRSRMRMVTVQVRYTFVGPGGDSLVTSSVGEAMDSGDKAAPKAMSVAMRTALLQTFALPTQEKDPDEDTYEHAPSVPAQPASQPRQERTKADAARDSLLEHCTEKGLEPPKVAEAYAARHNTSLREETNADNIIAFMNDLEADPDKVLGRKEVPA</sequence>
<dbReference type="Pfam" id="PF04404">
    <property type="entry name" value="ERF"/>
    <property type="match status" value="1"/>
</dbReference>
<dbReference type="OrthoDB" id="3525196at2"/>
<feature type="region of interest" description="Disordered" evidence="1">
    <location>
        <begin position="133"/>
        <end position="164"/>
    </location>
</feature>
<gene>
    <name evidence="2" type="ORF">SAMN06265360_10663</name>
</gene>
<name>A0A238WDC7_9PSEU</name>